<dbReference type="Proteomes" id="UP000226191">
    <property type="component" value="Unassembled WGS sequence"/>
</dbReference>
<evidence type="ECO:0000313" key="9">
    <source>
        <dbReference type="Proteomes" id="UP000226191"/>
    </source>
</evidence>
<dbReference type="GeneID" id="92857865"/>
<evidence type="ECO:0000256" key="5">
    <source>
        <dbReference type="ARBA" id="ARBA00022842"/>
    </source>
</evidence>
<dbReference type="OMA" id="EGMIGGQ"/>
<dbReference type="InterPro" id="IPR000092">
    <property type="entry name" value="Polyprenyl_synt"/>
</dbReference>
<dbReference type="Gene3D" id="1.10.600.10">
    <property type="entry name" value="Farnesyl Diphosphate Synthase"/>
    <property type="match status" value="1"/>
</dbReference>
<accession>A0A1G9L8H5</accession>
<dbReference type="PANTHER" id="PTHR12001">
    <property type="entry name" value="GERANYLGERANYL PYROPHOSPHATE SYNTHASE"/>
    <property type="match status" value="1"/>
</dbReference>
<keyword evidence="3 6" id="KW-0808">Transferase</keyword>
<evidence type="ECO:0000256" key="3">
    <source>
        <dbReference type="ARBA" id="ARBA00022679"/>
    </source>
</evidence>
<keyword evidence="4" id="KW-0479">Metal-binding</keyword>
<reference evidence="8 9" key="1">
    <citation type="submission" date="2017-02" db="EMBL/GenBank/DDBJ databases">
        <title>Prevalence of linear plasmids in Cutibacterium acnes isolates obtained from cancerous prostatic tissue.</title>
        <authorList>
            <person name="Davidsson S."/>
            <person name="Bruggemann H."/>
        </authorList>
    </citation>
    <scope>NUCLEOTIDE SEQUENCE [LARGE SCALE GENOMIC DNA]</scope>
    <source>
        <strain evidence="8 9">11-78</strain>
    </source>
</reference>
<dbReference type="PROSITE" id="PS00444">
    <property type="entry name" value="POLYPRENYL_SYNTHASE_2"/>
    <property type="match status" value="1"/>
</dbReference>
<evidence type="ECO:0000256" key="4">
    <source>
        <dbReference type="ARBA" id="ARBA00022723"/>
    </source>
</evidence>
<dbReference type="RefSeq" id="WP_002515404.1">
    <property type="nucleotide sequence ID" value="NZ_AP022844.1"/>
</dbReference>
<comment type="similarity">
    <text evidence="2 6">Belongs to the FPP/GGPP synthase family.</text>
</comment>
<dbReference type="Pfam" id="PF00348">
    <property type="entry name" value="polyprenyl_synt"/>
    <property type="match status" value="1"/>
</dbReference>
<dbReference type="InterPro" id="IPR033749">
    <property type="entry name" value="Polyprenyl_synt_CS"/>
</dbReference>
<dbReference type="Proteomes" id="UP000256621">
    <property type="component" value="Chromosome"/>
</dbReference>
<dbReference type="AlphaFoldDB" id="A0A1G9L8H5"/>
<dbReference type="GO" id="GO:0046872">
    <property type="term" value="F:metal ion binding"/>
    <property type="evidence" value="ECO:0007669"/>
    <property type="project" value="UniProtKB-KW"/>
</dbReference>
<comment type="cofactor">
    <cofactor evidence="1">
        <name>Mg(2+)</name>
        <dbReference type="ChEBI" id="CHEBI:18420"/>
    </cofactor>
</comment>
<dbReference type="OrthoDB" id="4497239at2"/>
<dbReference type="SUPFAM" id="SSF48576">
    <property type="entry name" value="Terpenoid synthases"/>
    <property type="match status" value="1"/>
</dbReference>
<evidence type="ECO:0000256" key="2">
    <source>
        <dbReference type="ARBA" id="ARBA00006706"/>
    </source>
</evidence>
<proteinExistence type="inferred from homology"/>
<evidence type="ECO:0000313" key="7">
    <source>
        <dbReference type="EMBL" id="AXM07479.1"/>
    </source>
</evidence>
<sequence length="324" mass="34684">MSYSASSEFTDLVSAKLALIEDELGRQAGADTPFVTEAANHIISAGGKRFRPLLVVLCSQFGDAVNDADLVRAAVVMELTHVASLYHDDVMDEASRRRGAPSANLRWGNSVAIMVGDYLFSKASLAVAELGVDFVKLQARTFSRLVQGQIAETRGPSQGQDPLAHYLKVVADKTGSLIAASAVFGAMVSHASAENVAALEQFGEDIGEVFQLADDLIDITSTVTGKTPGTDLREKVPTLPTLLLRASDDPADAELKEMLDADLSDDAVLSDVLDKLRANHVIDEARVEIQRRADRARTHLTPLPDGDAKQALEALCDEVVSRSS</sequence>
<organism evidence="8 9">
    <name type="scientific">Cutibacterium acnes</name>
    <name type="common">Propionibacterium acnes</name>
    <dbReference type="NCBI Taxonomy" id="1747"/>
    <lineage>
        <taxon>Bacteria</taxon>
        <taxon>Bacillati</taxon>
        <taxon>Actinomycetota</taxon>
        <taxon>Actinomycetes</taxon>
        <taxon>Propionibacteriales</taxon>
        <taxon>Propionibacteriaceae</taxon>
        <taxon>Cutibacterium</taxon>
    </lineage>
</organism>
<dbReference type="PANTHER" id="PTHR12001:SF69">
    <property type="entry name" value="ALL TRANS-POLYPRENYL-DIPHOSPHATE SYNTHASE PDSS1"/>
    <property type="match status" value="1"/>
</dbReference>
<evidence type="ECO:0000313" key="10">
    <source>
        <dbReference type="Proteomes" id="UP000256621"/>
    </source>
</evidence>
<dbReference type="SFLD" id="SFLDG01017">
    <property type="entry name" value="Polyprenyl_Transferase_Like"/>
    <property type="match status" value="1"/>
</dbReference>
<dbReference type="GO" id="GO:0008299">
    <property type="term" value="P:isoprenoid biosynthetic process"/>
    <property type="evidence" value="ECO:0007669"/>
    <property type="project" value="InterPro"/>
</dbReference>
<evidence type="ECO:0000256" key="1">
    <source>
        <dbReference type="ARBA" id="ARBA00001946"/>
    </source>
</evidence>
<reference evidence="7 10" key="2">
    <citation type="submission" date="2018-08" db="EMBL/GenBank/DDBJ databases">
        <title>Genome sequencing of Cutibacterium acnes KCOM 1315.</title>
        <authorList>
            <person name="Kook J.-K."/>
            <person name="Park S.-N."/>
            <person name="Lim Y.K."/>
        </authorList>
    </citation>
    <scope>NUCLEOTIDE SEQUENCE [LARGE SCALE GENOMIC DNA]</scope>
    <source>
        <strain evidence="7 10">KCOM 1315</strain>
    </source>
</reference>
<dbReference type="EMBL" id="CP031442">
    <property type="protein sequence ID" value="AXM07479.1"/>
    <property type="molecule type" value="Genomic_DNA"/>
</dbReference>
<dbReference type="EMBL" id="MVCE01000007">
    <property type="protein sequence ID" value="PGF31681.1"/>
    <property type="molecule type" value="Genomic_DNA"/>
</dbReference>
<dbReference type="CDD" id="cd00685">
    <property type="entry name" value="Trans_IPPS_HT"/>
    <property type="match status" value="1"/>
</dbReference>
<evidence type="ECO:0000313" key="8">
    <source>
        <dbReference type="EMBL" id="PGF31681.1"/>
    </source>
</evidence>
<dbReference type="SMR" id="A0A1G9L8H5"/>
<dbReference type="InterPro" id="IPR008949">
    <property type="entry name" value="Isoprenoid_synthase_dom_sf"/>
</dbReference>
<dbReference type="SFLD" id="SFLDS00005">
    <property type="entry name" value="Isoprenoid_Synthase_Type_I"/>
    <property type="match status" value="1"/>
</dbReference>
<name>A0A1G9L8H5_CUTAC</name>
<protein>
    <submittedName>
        <fullName evidence="8">Geranylgeranyl pyrophosphate synthase</fullName>
    </submittedName>
    <submittedName>
        <fullName evidence="7">Polyprenyl synthetase family protein</fullName>
    </submittedName>
</protein>
<evidence type="ECO:0000256" key="6">
    <source>
        <dbReference type="RuleBase" id="RU004466"/>
    </source>
</evidence>
<keyword evidence="5" id="KW-0460">Magnesium</keyword>
<gene>
    <name evidence="8" type="ORF">B1B09_11815</name>
    <name evidence="7" type="ORF">DXN06_10410</name>
</gene>
<dbReference type="GO" id="GO:0004659">
    <property type="term" value="F:prenyltransferase activity"/>
    <property type="evidence" value="ECO:0007669"/>
    <property type="project" value="InterPro"/>
</dbReference>